<gene>
    <name evidence="2" type="ORF">AO501_31895</name>
</gene>
<dbReference type="SUPFAM" id="SSF53335">
    <property type="entry name" value="S-adenosyl-L-methionine-dependent methyltransferases"/>
    <property type="match status" value="1"/>
</dbReference>
<dbReference type="GO" id="GO:0008168">
    <property type="term" value="F:methyltransferase activity"/>
    <property type="evidence" value="ECO:0007669"/>
    <property type="project" value="UniProtKB-KW"/>
</dbReference>
<dbReference type="STRING" id="1778.A9W97_26155"/>
<sequence length="259" mass="28273">MPSDYVYNQGFAEERTRLGAMESLWDPGTRALLDELGLRSSEKPWRCLEVGAGGGSLLHWMASRGASVVAVDIDTRFIESLAGDTIEVRRLDIRTDELPEGQFDLVHSRLVLEHLPDRRQIIERLAATLRPGGWMVIEDLDWTPFGFDAVDAQLDLVTDAILTFMQQSGFEPRYGRRVVADLAAAGLTEVRGEGRAKVIDSNTAGFDFFSLSFESLRAAVVEAGLISEADAAAAAARFGGAVRVFTPIMMAGIGRRPAS</sequence>
<dbReference type="EMBL" id="LKTM01000016">
    <property type="protein sequence ID" value="KQH80586.1"/>
    <property type="molecule type" value="Genomic_DNA"/>
</dbReference>
<evidence type="ECO:0000313" key="2">
    <source>
        <dbReference type="EMBL" id="KQH80586.1"/>
    </source>
</evidence>
<proteinExistence type="predicted"/>
<comment type="caution">
    <text evidence="2">The sequence shown here is derived from an EMBL/GenBank/DDBJ whole genome shotgun (WGS) entry which is preliminary data.</text>
</comment>
<dbReference type="Pfam" id="PF13489">
    <property type="entry name" value="Methyltransf_23"/>
    <property type="match status" value="1"/>
</dbReference>
<reference evidence="2 3" key="1">
    <citation type="submission" date="2015-10" db="EMBL/GenBank/DDBJ databases">
        <title>Mycobacterium gordonae draft genome assembly.</title>
        <authorList>
            <person name="Ustinova V."/>
            <person name="Smirnova T."/>
            <person name="Blagodatskikh K."/>
            <person name="Varlamov D."/>
            <person name="Larionova E."/>
            <person name="Chernousova L."/>
        </authorList>
    </citation>
    <scope>NUCLEOTIDE SEQUENCE [LARGE SCALE GENOMIC DNA]</scope>
    <source>
        <strain evidence="2 3">CTRI 14-8773</strain>
    </source>
</reference>
<dbReference type="RefSeq" id="WP_055576537.1">
    <property type="nucleotide sequence ID" value="NZ_LKTM01000016.1"/>
</dbReference>
<dbReference type="Proteomes" id="UP000051677">
    <property type="component" value="Unassembled WGS sequence"/>
</dbReference>
<protein>
    <submittedName>
        <fullName evidence="2">SAM-dependent methyltransferase</fullName>
    </submittedName>
</protein>
<accession>A0A0Q2LY68</accession>
<dbReference type="InterPro" id="IPR029063">
    <property type="entry name" value="SAM-dependent_MTases_sf"/>
</dbReference>
<dbReference type="CDD" id="cd02440">
    <property type="entry name" value="AdoMet_MTases"/>
    <property type="match status" value="1"/>
</dbReference>
<dbReference type="PANTHER" id="PTHR43861">
    <property type="entry name" value="TRANS-ACONITATE 2-METHYLTRANSFERASE-RELATED"/>
    <property type="match status" value="1"/>
</dbReference>
<organism evidence="2 3">
    <name type="scientific">Mycobacterium gordonae</name>
    <dbReference type="NCBI Taxonomy" id="1778"/>
    <lineage>
        <taxon>Bacteria</taxon>
        <taxon>Bacillati</taxon>
        <taxon>Actinomycetota</taxon>
        <taxon>Actinomycetes</taxon>
        <taxon>Mycobacteriales</taxon>
        <taxon>Mycobacteriaceae</taxon>
        <taxon>Mycobacterium</taxon>
    </lineage>
</organism>
<keyword evidence="1 2" id="KW-0808">Transferase</keyword>
<dbReference type="PANTHER" id="PTHR43861:SF3">
    <property type="entry name" value="PUTATIVE (AFU_ORTHOLOGUE AFUA_2G14390)-RELATED"/>
    <property type="match status" value="1"/>
</dbReference>
<dbReference type="AlphaFoldDB" id="A0A0Q2LY68"/>
<name>A0A0Q2LY68_MYCGO</name>
<evidence type="ECO:0000256" key="1">
    <source>
        <dbReference type="ARBA" id="ARBA00022679"/>
    </source>
</evidence>
<dbReference type="OrthoDB" id="3469983at2"/>
<evidence type="ECO:0000313" key="3">
    <source>
        <dbReference type="Proteomes" id="UP000051677"/>
    </source>
</evidence>
<keyword evidence="2" id="KW-0489">Methyltransferase</keyword>
<dbReference type="Gene3D" id="3.40.50.150">
    <property type="entry name" value="Vaccinia Virus protein VP39"/>
    <property type="match status" value="1"/>
</dbReference>
<dbReference type="GO" id="GO:0032259">
    <property type="term" value="P:methylation"/>
    <property type="evidence" value="ECO:0007669"/>
    <property type="project" value="UniProtKB-KW"/>
</dbReference>